<reference evidence="5" key="1">
    <citation type="submission" date="2022-11" db="EMBL/GenBank/DDBJ databases">
        <authorList>
            <person name="Kikuchi T."/>
        </authorList>
    </citation>
    <scope>NUCLEOTIDE SEQUENCE</scope>
    <source>
        <strain evidence="5">PS1010</strain>
    </source>
</reference>
<evidence type="ECO:0008006" key="7">
    <source>
        <dbReference type="Google" id="ProtNLM"/>
    </source>
</evidence>
<evidence type="ECO:0000256" key="4">
    <source>
        <dbReference type="SAM" id="MobiDB-lite"/>
    </source>
</evidence>
<dbReference type="InterPro" id="IPR017907">
    <property type="entry name" value="Znf_RING_CS"/>
</dbReference>
<keyword evidence="6" id="KW-1185">Reference proteome</keyword>
<dbReference type="Gene3D" id="3.30.40.10">
    <property type="entry name" value="Zinc/RING finger domain, C3HC4 (zinc finger)"/>
    <property type="match status" value="1"/>
</dbReference>
<dbReference type="InterPro" id="IPR013083">
    <property type="entry name" value="Znf_RING/FYVE/PHD"/>
</dbReference>
<evidence type="ECO:0000256" key="3">
    <source>
        <dbReference type="ARBA" id="ARBA00022833"/>
    </source>
</evidence>
<dbReference type="SUPFAM" id="SSF57850">
    <property type="entry name" value="RING/U-box"/>
    <property type="match status" value="1"/>
</dbReference>
<protein>
    <recommendedName>
        <fullName evidence="7">RING-type domain-containing protein</fullName>
    </recommendedName>
</protein>
<evidence type="ECO:0000256" key="2">
    <source>
        <dbReference type="ARBA" id="ARBA00022771"/>
    </source>
</evidence>
<keyword evidence="1" id="KW-0479">Metal-binding</keyword>
<dbReference type="Proteomes" id="UP001152747">
    <property type="component" value="Unassembled WGS sequence"/>
</dbReference>
<evidence type="ECO:0000256" key="1">
    <source>
        <dbReference type="ARBA" id="ARBA00022723"/>
    </source>
</evidence>
<evidence type="ECO:0000313" key="6">
    <source>
        <dbReference type="Proteomes" id="UP001152747"/>
    </source>
</evidence>
<dbReference type="EMBL" id="CANHGI010000005">
    <property type="protein sequence ID" value="CAI5452663.1"/>
    <property type="molecule type" value="Genomic_DNA"/>
</dbReference>
<organism evidence="5 6">
    <name type="scientific">Caenorhabditis angaria</name>
    <dbReference type="NCBI Taxonomy" id="860376"/>
    <lineage>
        <taxon>Eukaryota</taxon>
        <taxon>Metazoa</taxon>
        <taxon>Ecdysozoa</taxon>
        <taxon>Nematoda</taxon>
        <taxon>Chromadorea</taxon>
        <taxon>Rhabditida</taxon>
        <taxon>Rhabditina</taxon>
        <taxon>Rhabditomorpha</taxon>
        <taxon>Rhabditoidea</taxon>
        <taxon>Rhabditidae</taxon>
        <taxon>Peloderinae</taxon>
        <taxon>Caenorhabditis</taxon>
    </lineage>
</organism>
<comment type="caution">
    <text evidence="5">The sequence shown here is derived from an EMBL/GenBank/DDBJ whole genome shotgun (WGS) entry which is preliminary data.</text>
</comment>
<keyword evidence="2" id="KW-0863">Zinc-finger</keyword>
<dbReference type="AlphaFoldDB" id="A0A9P1N696"/>
<dbReference type="PROSITE" id="PS00518">
    <property type="entry name" value="ZF_RING_1"/>
    <property type="match status" value="1"/>
</dbReference>
<gene>
    <name evidence="5" type="ORF">CAMP_LOCUS15300</name>
</gene>
<proteinExistence type="predicted"/>
<evidence type="ECO:0000313" key="5">
    <source>
        <dbReference type="EMBL" id="CAI5452663.1"/>
    </source>
</evidence>
<dbReference type="GO" id="GO:0008270">
    <property type="term" value="F:zinc ion binding"/>
    <property type="evidence" value="ECO:0007669"/>
    <property type="project" value="UniProtKB-KW"/>
</dbReference>
<sequence length="276" mass="30794">MKNDNQKENNNNELSAVSKNGAGDKTEDDVGNEMGEAQRCDGKCDLMLEIGELQQIECEHIFCQKCLAEIKKEEHTKEACPTKLKPSSNKSIKKTESDIISDIGNVEASLSRLSARVMESDRSKTKCNKVDSPQQVQINLDVVAQLTKPPAKKKKRGKSENLTREWYSFIHNGQPIAVLLSHDATFQDLIKKLALILNVNLETHEINLKMQPSSSSSSADHQSHEPMLISVDNVNAKLSSLQIPKSKMLIVEIGERMKKEAKDPPTHSGSERKHKN</sequence>
<keyword evidence="3" id="KW-0862">Zinc</keyword>
<name>A0A9P1N696_9PELO</name>
<dbReference type="OrthoDB" id="5852758at2759"/>
<accession>A0A9P1N696</accession>
<feature type="region of interest" description="Disordered" evidence="4">
    <location>
        <begin position="254"/>
        <end position="276"/>
    </location>
</feature>
<feature type="region of interest" description="Disordered" evidence="4">
    <location>
        <begin position="1"/>
        <end position="36"/>
    </location>
</feature>